<reference evidence="1" key="1">
    <citation type="submission" date="2012-05" db="EMBL/GenBank/DDBJ databases">
        <authorList>
            <person name="Krishnakumar V."/>
            <person name="Cheung F."/>
            <person name="Xiao Y."/>
            <person name="Chan A."/>
            <person name="Moskal W.A."/>
            <person name="Town C.D."/>
        </authorList>
    </citation>
    <scope>NUCLEOTIDE SEQUENCE</scope>
</reference>
<protein>
    <submittedName>
        <fullName evidence="1">Uncharacterized protein</fullName>
    </submittedName>
</protein>
<proteinExistence type="evidence at transcript level"/>
<dbReference type="AlphaFoldDB" id="I3SMW2"/>
<evidence type="ECO:0000313" key="1">
    <source>
        <dbReference type="EMBL" id="AFK41604.1"/>
    </source>
</evidence>
<accession>I3SMW2</accession>
<name>I3SMW2_MEDTR</name>
<organism evidence="1">
    <name type="scientific">Medicago truncatula</name>
    <name type="common">Barrel medic</name>
    <name type="synonym">Medicago tribuloides</name>
    <dbReference type="NCBI Taxonomy" id="3880"/>
    <lineage>
        <taxon>Eukaryota</taxon>
        <taxon>Viridiplantae</taxon>
        <taxon>Streptophyta</taxon>
        <taxon>Embryophyta</taxon>
        <taxon>Tracheophyta</taxon>
        <taxon>Spermatophyta</taxon>
        <taxon>Magnoliopsida</taxon>
        <taxon>eudicotyledons</taxon>
        <taxon>Gunneridae</taxon>
        <taxon>Pentapetalae</taxon>
        <taxon>rosids</taxon>
        <taxon>fabids</taxon>
        <taxon>Fabales</taxon>
        <taxon>Fabaceae</taxon>
        <taxon>Papilionoideae</taxon>
        <taxon>50 kb inversion clade</taxon>
        <taxon>NPAAA clade</taxon>
        <taxon>Hologalegina</taxon>
        <taxon>IRL clade</taxon>
        <taxon>Trifolieae</taxon>
        <taxon>Medicago</taxon>
    </lineage>
</organism>
<sequence>MGKKNCVEKVALGLSGESGCIIKSRIQYLMNPLNYFCIKQTCFLLISSTLSSCQSRYIEKSLSKTLGFTVAEACDIQGLLTKISVKLPSVGGLVNIGGV</sequence>
<dbReference type="EMBL" id="BT141810">
    <property type="protein sequence ID" value="AFK41604.1"/>
    <property type="molecule type" value="mRNA"/>
</dbReference>